<feature type="signal peptide" evidence="10">
    <location>
        <begin position="1"/>
        <end position="23"/>
    </location>
</feature>
<dbReference type="InterPro" id="IPR033121">
    <property type="entry name" value="PEPTIDASE_A1"/>
</dbReference>
<feature type="active site" evidence="7">
    <location>
        <position position="104"/>
    </location>
</feature>
<evidence type="ECO:0000256" key="2">
    <source>
        <dbReference type="ARBA" id="ARBA00022670"/>
    </source>
</evidence>
<keyword evidence="4 9" id="KW-0378">Hydrolase</keyword>
<comment type="similarity">
    <text evidence="1 9">Belongs to the peptidase A1 family.</text>
</comment>
<evidence type="ECO:0000256" key="8">
    <source>
        <dbReference type="PIRSR" id="PIRSR601461-2"/>
    </source>
</evidence>
<keyword evidence="6" id="KW-0325">Glycoprotein</keyword>
<dbReference type="PANTHER" id="PTHR47966:SF51">
    <property type="entry name" value="BETA-SITE APP-CLEAVING ENZYME, ISOFORM A-RELATED"/>
    <property type="match status" value="1"/>
</dbReference>
<keyword evidence="5 8" id="KW-1015">Disulfide bond</keyword>
<evidence type="ECO:0000256" key="9">
    <source>
        <dbReference type="RuleBase" id="RU000454"/>
    </source>
</evidence>
<accession>A0A2K8JUL0</accession>
<dbReference type="EMBL" id="KY030984">
    <property type="protein sequence ID" value="ATU82735.1"/>
    <property type="molecule type" value="mRNA"/>
</dbReference>
<evidence type="ECO:0000256" key="10">
    <source>
        <dbReference type="SAM" id="SignalP"/>
    </source>
</evidence>
<dbReference type="InterPro" id="IPR021109">
    <property type="entry name" value="Peptidase_aspartic_dom_sf"/>
</dbReference>
<dbReference type="PROSITE" id="PS51767">
    <property type="entry name" value="PEPTIDASE_A1"/>
    <property type="match status" value="1"/>
</dbReference>
<evidence type="ECO:0000256" key="6">
    <source>
        <dbReference type="ARBA" id="ARBA00023180"/>
    </source>
</evidence>
<feature type="domain" description="Peptidase A1" evidence="11">
    <location>
        <begin position="86"/>
        <end position="400"/>
    </location>
</feature>
<feature type="disulfide bond" evidence="8">
    <location>
        <begin position="117"/>
        <end position="124"/>
    </location>
</feature>
<dbReference type="FunFam" id="2.40.70.10:FF:000008">
    <property type="entry name" value="Cathepsin D"/>
    <property type="match status" value="1"/>
</dbReference>
<dbReference type="GO" id="GO:0004190">
    <property type="term" value="F:aspartic-type endopeptidase activity"/>
    <property type="evidence" value="ECO:0007669"/>
    <property type="project" value="UniProtKB-KW"/>
</dbReference>
<proteinExistence type="evidence at transcript level"/>
<feature type="chain" id="PRO_5014946765" evidence="10">
    <location>
        <begin position="24"/>
        <end position="403"/>
    </location>
</feature>
<feature type="disulfide bond" evidence="8">
    <location>
        <begin position="324"/>
        <end position="362"/>
    </location>
</feature>
<evidence type="ECO:0000256" key="5">
    <source>
        <dbReference type="ARBA" id="ARBA00023157"/>
    </source>
</evidence>
<keyword evidence="10" id="KW-0732">Signal</keyword>
<evidence type="ECO:0000256" key="3">
    <source>
        <dbReference type="ARBA" id="ARBA00022750"/>
    </source>
</evidence>
<dbReference type="Pfam" id="PF00026">
    <property type="entry name" value="Asp"/>
    <property type="match status" value="1"/>
</dbReference>
<dbReference type="InterPro" id="IPR001969">
    <property type="entry name" value="Aspartic_peptidase_AS"/>
</dbReference>
<keyword evidence="3 9" id="KW-0064">Aspartyl protease</keyword>
<sequence length="403" mass="45553">MSSANLQLIFVILLSFLAVITSTQQSVILHRRTKGLKSLSDFTKSLQQWKQHFQHYNTLKVTTGSNSFATLDYGKVKLFNLMNVEYFAEIFIGNPPQKFRVAIDTGSSDLWIPSKQCSFFNVACWLHSKYDHSKSSTYKDTGEALNIRYLTGSMSGLISQDEVKIGNMSVKNQTFGEAIEEPGLTFIFTGFDGILGLAFLILSDTGLPLHYNMYTQHQISKFLFSIYLNRNEKDDFGGEILFGGIDETKFNKTTLQYIPLSQQTYWQFSLDGLKIGELEIDLDDAEAIADTGASLIIGEEDIVNNLYRVIGAKIDSNNNAYIDCDKIDQLPPIDFIINGHKFTLKGKDYIIKMSEYFFWTKCVIGIVGMDLNGEQWILGDVFLGKFYTIFDATNSQIGFAERL</sequence>
<dbReference type="InterPro" id="IPR001461">
    <property type="entry name" value="Aspartic_peptidase_A1"/>
</dbReference>
<organism evidence="12">
    <name type="scientific">Pristhesancus plagipennis</name>
    <name type="common">Common assassin bug</name>
    <dbReference type="NCBI Taxonomy" id="1955184"/>
    <lineage>
        <taxon>Eukaryota</taxon>
        <taxon>Metazoa</taxon>
        <taxon>Ecdysozoa</taxon>
        <taxon>Arthropoda</taxon>
        <taxon>Hexapoda</taxon>
        <taxon>Insecta</taxon>
        <taxon>Pterygota</taxon>
        <taxon>Neoptera</taxon>
        <taxon>Paraneoptera</taxon>
        <taxon>Hemiptera</taxon>
        <taxon>Heteroptera</taxon>
        <taxon>Panheteroptera</taxon>
        <taxon>Cimicomorpha</taxon>
        <taxon>Reduviidae</taxon>
        <taxon>Harpactorinae</taxon>
        <taxon>Harpactorini</taxon>
        <taxon>Pristhesancus</taxon>
    </lineage>
</organism>
<dbReference type="PRINTS" id="PR00792">
    <property type="entry name" value="PEPSIN"/>
</dbReference>
<evidence type="ECO:0000256" key="4">
    <source>
        <dbReference type="ARBA" id="ARBA00022801"/>
    </source>
</evidence>
<dbReference type="FunFam" id="2.40.70.10:FF:000002">
    <property type="entry name" value="Vacuolar aspartic proteinase"/>
    <property type="match status" value="1"/>
</dbReference>
<evidence type="ECO:0000256" key="1">
    <source>
        <dbReference type="ARBA" id="ARBA00007447"/>
    </source>
</evidence>
<evidence type="ECO:0000313" key="12">
    <source>
        <dbReference type="EMBL" id="ATU82735.1"/>
    </source>
</evidence>
<name>A0A2K8JUL0_PRIPG</name>
<feature type="active site" evidence="7">
    <location>
        <position position="290"/>
    </location>
</feature>
<dbReference type="PROSITE" id="PS00141">
    <property type="entry name" value="ASP_PROTEASE"/>
    <property type="match status" value="2"/>
</dbReference>
<dbReference type="Gene3D" id="2.60.40.1960">
    <property type="match status" value="1"/>
</dbReference>
<reference evidence="12" key="1">
    <citation type="submission" date="2016-10" db="EMBL/GenBank/DDBJ databases">
        <title>The assassin bug Pristhesancus plagipennis produces two different types of venom.</title>
        <authorList>
            <person name="Walker A.A."/>
            <person name="Herzig V."/>
            <person name="Jin J."/>
            <person name="Fry B.G."/>
            <person name="King G.F."/>
        </authorList>
    </citation>
    <scope>NUCLEOTIDE SEQUENCE</scope>
    <source>
        <tissue evidence="12">Venom/labial glands</tissue>
    </source>
</reference>
<dbReference type="AlphaFoldDB" id="A0A2K8JUL0"/>
<dbReference type="SUPFAM" id="SSF50630">
    <property type="entry name" value="Acid proteases"/>
    <property type="match status" value="1"/>
</dbReference>
<evidence type="ECO:0000259" key="11">
    <source>
        <dbReference type="PROSITE" id="PS51767"/>
    </source>
</evidence>
<protein>
    <submittedName>
        <fullName evidence="12">Secreted Aspartyl protease-like protein</fullName>
    </submittedName>
</protein>
<dbReference type="Gene3D" id="2.40.70.10">
    <property type="entry name" value="Acid Proteases"/>
    <property type="match status" value="2"/>
</dbReference>
<keyword evidence="2 9" id="KW-0645">Protease</keyword>
<evidence type="ECO:0000256" key="7">
    <source>
        <dbReference type="PIRSR" id="PIRSR601461-1"/>
    </source>
</evidence>
<dbReference type="GO" id="GO:0006508">
    <property type="term" value="P:proteolysis"/>
    <property type="evidence" value="ECO:0007669"/>
    <property type="project" value="UniProtKB-KW"/>
</dbReference>
<dbReference type="PANTHER" id="PTHR47966">
    <property type="entry name" value="BETA-SITE APP-CLEAVING ENZYME, ISOFORM A-RELATED"/>
    <property type="match status" value="1"/>
</dbReference>